<protein>
    <submittedName>
        <fullName evidence="2">Uncharacterized protein</fullName>
    </submittedName>
</protein>
<evidence type="ECO:0000313" key="1">
    <source>
        <dbReference type="Proteomes" id="UP000887579"/>
    </source>
</evidence>
<accession>A0AC34FCF6</accession>
<name>A0AC34FCF6_9BILA</name>
<sequence length="302" mass="34942">MEVDQNFSDLIYRRVNPKSLEKGLSEALNRQRDDTIDILQVIDWYPYIGVWLLTKEIPNYNIENISLNVICSSNSNLNSVISLIESNIVLSEVPNYEGCRLWFATFVSSFPFTLEINTYEEVVDNAQLTKMPSTHHEMFNYSSEGYLCRKTYFDISAPHITYNNIDFYDPIQIEHAIYFFISLGYHWEIIPLTPNVRGVLNNIVLSNKKFSGDITFPWNWGELISEHQTYVFIPPVEDDDSETLIPFILFGTIPYKYKGALIISKDFDTMVKTQTLLKEIIRNAFPPDLCPPIDDVDDDDSV</sequence>
<reference evidence="2" key="1">
    <citation type="submission" date="2022-11" db="UniProtKB">
        <authorList>
            <consortium name="WormBaseParasite"/>
        </authorList>
    </citation>
    <scope>IDENTIFICATION</scope>
</reference>
<dbReference type="WBParaSite" id="ES5_v2.g14945.t1">
    <property type="protein sequence ID" value="ES5_v2.g14945.t1"/>
    <property type="gene ID" value="ES5_v2.g14945"/>
</dbReference>
<evidence type="ECO:0000313" key="2">
    <source>
        <dbReference type="WBParaSite" id="ES5_v2.g14945.t1"/>
    </source>
</evidence>
<dbReference type="Proteomes" id="UP000887579">
    <property type="component" value="Unplaced"/>
</dbReference>
<proteinExistence type="predicted"/>
<organism evidence="1 2">
    <name type="scientific">Panagrolaimus sp. ES5</name>
    <dbReference type="NCBI Taxonomy" id="591445"/>
    <lineage>
        <taxon>Eukaryota</taxon>
        <taxon>Metazoa</taxon>
        <taxon>Ecdysozoa</taxon>
        <taxon>Nematoda</taxon>
        <taxon>Chromadorea</taxon>
        <taxon>Rhabditida</taxon>
        <taxon>Tylenchina</taxon>
        <taxon>Panagrolaimomorpha</taxon>
        <taxon>Panagrolaimoidea</taxon>
        <taxon>Panagrolaimidae</taxon>
        <taxon>Panagrolaimus</taxon>
    </lineage>
</organism>